<dbReference type="PRINTS" id="PR00455">
    <property type="entry name" value="HTHTETR"/>
</dbReference>
<proteinExistence type="predicted"/>
<dbReference type="GO" id="GO:0045892">
    <property type="term" value="P:negative regulation of DNA-templated transcription"/>
    <property type="evidence" value="ECO:0007669"/>
    <property type="project" value="InterPro"/>
</dbReference>
<dbReference type="AlphaFoldDB" id="A0A1Y0IK76"/>
<name>A0A1Y0IK76_9BACL</name>
<dbReference type="InterPro" id="IPR009057">
    <property type="entry name" value="Homeodomain-like_sf"/>
</dbReference>
<dbReference type="EMBL" id="CP021434">
    <property type="protein sequence ID" value="ARU60236.1"/>
    <property type="molecule type" value="Genomic_DNA"/>
</dbReference>
<keyword evidence="2 4" id="KW-0238">DNA-binding</keyword>
<evidence type="ECO:0000313" key="6">
    <source>
        <dbReference type="EMBL" id="ARU60236.1"/>
    </source>
</evidence>
<feature type="domain" description="HTH tetR-type" evidence="5">
    <location>
        <begin position="4"/>
        <end position="64"/>
    </location>
</feature>
<evidence type="ECO:0000256" key="1">
    <source>
        <dbReference type="ARBA" id="ARBA00023015"/>
    </source>
</evidence>
<dbReference type="Proteomes" id="UP000195437">
    <property type="component" value="Chromosome"/>
</dbReference>
<evidence type="ECO:0000256" key="3">
    <source>
        <dbReference type="ARBA" id="ARBA00023163"/>
    </source>
</evidence>
<dbReference type="InterPro" id="IPR050109">
    <property type="entry name" value="HTH-type_TetR-like_transc_reg"/>
</dbReference>
<dbReference type="OrthoDB" id="9780824at2"/>
<dbReference type="GO" id="GO:0000976">
    <property type="term" value="F:transcription cis-regulatory region binding"/>
    <property type="evidence" value="ECO:0007669"/>
    <property type="project" value="TreeGrafter"/>
</dbReference>
<gene>
    <name evidence="6" type="ORF">CBW65_03545</name>
</gene>
<dbReference type="RefSeq" id="WP_087455623.1">
    <property type="nucleotide sequence ID" value="NZ_CP021434.1"/>
</dbReference>
<dbReference type="Gene3D" id="1.10.357.10">
    <property type="entry name" value="Tetracycline Repressor, domain 2"/>
    <property type="match status" value="1"/>
</dbReference>
<dbReference type="PANTHER" id="PTHR30055:SF240">
    <property type="entry name" value="HTH-TYPE TRANSCRIPTIONAL REGULATOR ACRR"/>
    <property type="match status" value="1"/>
</dbReference>
<dbReference type="FunFam" id="1.10.10.60:FF:000141">
    <property type="entry name" value="TetR family transcriptional regulator"/>
    <property type="match status" value="1"/>
</dbReference>
<dbReference type="KEGG" id="tum:CBW65_03545"/>
<evidence type="ECO:0000259" key="5">
    <source>
        <dbReference type="PROSITE" id="PS50977"/>
    </source>
</evidence>
<dbReference type="Gene3D" id="1.10.10.60">
    <property type="entry name" value="Homeodomain-like"/>
    <property type="match status" value="1"/>
</dbReference>
<evidence type="ECO:0000256" key="2">
    <source>
        <dbReference type="ARBA" id="ARBA00023125"/>
    </source>
</evidence>
<protein>
    <recommendedName>
        <fullName evidence="5">HTH tetR-type domain-containing protein</fullName>
    </recommendedName>
</protein>
<organism evidence="6 7">
    <name type="scientific">Tumebacillus avium</name>
    <dbReference type="NCBI Taxonomy" id="1903704"/>
    <lineage>
        <taxon>Bacteria</taxon>
        <taxon>Bacillati</taxon>
        <taxon>Bacillota</taxon>
        <taxon>Bacilli</taxon>
        <taxon>Bacillales</taxon>
        <taxon>Alicyclobacillaceae</taxon>
        <taxon>Tumebacillus</taxon>
    </lineage>
</organism>
<dbReference type="SUPFAM" id="SSF48498">
    <property type="entry name" value="Tetracyclin repressor-like, C-terminal domain"/>
    <property type="match status" value="1"/>
</dbReference>
<dbReference type="PROSITE" id="PS50977">
    <property type="entry name" value="HTH_TETR_2"/>
    <property type="match status" value="1"/>
</dbReference>
<dbReference type="InterPro" id="IPR013571">
    <property type="entry name" value="Tscrpt_reg_QacR_C"/>
</dbReference>
<keyword evidence="1" id="KW-0805">Transcription regulation</keyword>
<dbReference type="GO" id="GO:0003700">
    <property type="term" value="F:DNA-binding transcription factor activity"/>
    <property type="evidence" value="ECO:0007669"/>
    <property type="project" value="InterPro"/>
</dbReference>
<dbReference type="InterPro" id="IPR036271">
    <property type="entry name" value="Tet_transcr_reg_TetR-rel_C_sf"/>
</dbReference>
<evidence type="ECO:0000256" key="4">
    <source>
        <dbReference type="PROSITE-ProRule" id="PRU00335"/>
    </source>
</evidence>
<evidence type="ECO:0000313" key="7">
    <source>
        <dbReference type="Proteomes" id="UP000195437"/>
    </source>
</evidence>
<feature type="DNA-binding region" description="H-T-H motif" evidence="4">
    <location>
        <begin position="27"/>
        <end position="46"/>
    </location>
</feature>
<keyword evidence="3" id="KW-0804">Transcription</keyword>
<accession>A0A1Y0IK76</accession>
<dbReference type="Pfam" id="PF08360">
    <property type="entry name" value="TetR_C_5"/>
    <property type="match status" value="1"/>
</dbReference>
<keyword evidence="7" id="KW-1185">Reference proteome</keyword>
<dbReference type="InterPro" id="IPR001647">
    <property type="entry name" value="HTH_TetR"/>
</dbReference>
<dbReference type="PANTHER" id="PTHR30055">
    <property type="entry name" value="HTH-TYPE TRANSCRIPTIONAL REGULATOR RUTR"/>
    <property type="match status" value="1"/>
</dbReference>
<sequence>MEIVDKRQAILEAAAKRFSTSGFHETKVGEIAQDAGIAKGTVYLHFKDKETLLAEVVHYQMREYYRVVVEAVKPYESAAEKLRAYARFQVERFPQMVKFHKLNFEHMIKFKDNKSFEQQRIKQLHDVMHLLTDVIKYGIERGEFREMEDTTDAALVISGAIHSYMQAVMTGMIEAKDQAGAEALVDMAIRGLAR</sequence>
<reference evidence="7" key="1">
    <citation type="submission" date="2017-05" db="EMBL/GenBank/DDBJ databases">
        <authorList>
            <person name="Sung H."/>
        </authorList>
    </citation>
    <scope>NUCLEOTIDE SEQUENCE [LARGE SCALE GENOMIC DNA]</scope>
    <source>
        <strain evidence="7">AR23208</strain>
    </source>
</reference>
<dbReference type="SUPFAM" id="SSF46689">
    <property type="entry name" value="Homeodomain-like"/>
    <property type="match status" value="1"/>
</dbReference>
<dbReference type="Pfam" id="PF00440">
    <property type="entry name" value="TetR_N"/>
    <property type="match status" value="1"/>
</dbReference>